<keyword evidence="3" id="KW-1185">Reference proteome</keyword>
<gene>
    <name evidence="2" type="ORF">L6E24_10595</name>
</gene>
<dbReference type="PANTHER" id="PTHR22916:SF65">
    <property type="entry name" value="SLR1065 PROTEIN"/>
    <property type="match status" value="1"/>
</dbReference>
<dbReference type="PANTHER" id="PTHR22916">
    <property type="entry name" value="GLYCOSYLTRANSFERASE"/>
    <property type="match status" value="1"/>
</dbReference>
<dbReference type="GeneID" id="74308154"/>
<protein>
    <submittedName>
        <fullName evidence="2">Glycosyltransferase</fullName>
    </submittedName>
</protein>
<dbReference type="CDD" id="cd06433">
    <property type="entry name" value="GT_2_WfgS_like"/>
    <property type="match status" value="1"/>
</dbReference>
<evidence type="ECO:0000313" key="3">
    <source>
        <dbReference type="Proteomes" id="UP001060368"/>
    </source>
</evidence>
<dbReference type="RefSeq" id="WP_257741956.1">
    <property type="nucleotide sequence ID" value="NZ_CP096115.1"/>
</dbReference>
<accession>A0A9E7PN83</accession>
<dbReference type="Proteomes" id="UP001060368">
    <property type="component" value="Chromosome"/>
</dbReference>
<organism evidence="2 3">
    <name type="scientific">Methanoplanus endosymbiosus</name>
    <dbReference type="NCBI Taxonomy" id="33865"/>
    <lineage>
        <taxon>Archaea</taxon>
        <taxon>Methanobacteriati</taxon>
        <taxon>Methanobacteriota</taxon>
        <taxon>Stenosarchaea group</taxon>
        <taxon>Methanomicrobia</taxon>
        <taxon>Methanomicrobiales</taxon>
        <taxon>Methanomicrobiaceae</taxon>
        <taxon>Methanoplanus</taxon>
    </lineage>
</organism>
<dbReference type="Pfam" id="PF00535">
    <property type="entry name" value="Glycos_transf_2"/>
    <property type="match status" value="1"/>
</dbReference>
<dbReference type="InterPro" id="IPR001173">
    <property type="entry name" value="Glyco_trans_2-like"/>
</dbReference>
<dbReference type="InterPro" id="IPR029044">
    <property type="entry name" value="Nucleotide-diphossugar_trans"/>
</dbReference>
<sequence>MGYICGGKMPFYCSNPKITIITPSFNQGEFIEETILSVLNQNYPNLEYIIIDGGSTDSSVDIIKKYGKKLEYWVSEPDGGQTDAIKKGCNMATGDIIGYLNSDDLYYPNSLMEVADYFRKNPDIVMVYGDALHINREGSLMSVIHTGQIDLQNYLSNLFYIPQPAVFFRTCVFDEIGYFDISYHLAMDKEYWTRIMVNYKIGYLPKILAKLRIYDEAKSSSEKYKYLAEHLRILDWFFTNIGNFIHQKDNLKQIEINKEVIYGSIYFSGGMEYLKIRNFKLAFGNIVKGLSLNPRQIFLLSLYWSIFVAIFGQNISSKVQKISRSYRNSKDPLFNIVGDK</sequence>
<dbReference type="AlphaFoldDB" id="A0A9E7PN83"/>
<dbReference type="Gene3D" id="3.90.550.10">
    <property type="entry name" value="Spore Coat Polysaccharide Biosynthesis Protein SpsA, Chain A"/>
    <property type="match status" value="1"/>
</dbReference>
<evidence type="ECO:0000259" key="1">
    <source>
        <dbReference type="Pfam" id="PF00535"/>
    </source>
</evidence>
<dbReference type="KEGG" id="mend:L6E24_10595"/>
<dbReference type="SUPFAM" id="SSF53448">
    <property type="entry name" value="Nucleotide-diphospho-sugar transferases"/>
    <property type="match status" value="1"/>
</dbReference>
<evidence type="ECO:0000313" key="2">
    <source>
        <dbReference type="EMBL" id="UUX91806.1"/>
    </source>
</evidence>
<feature type="domain" description="Glycosyltransferase 2-like" evidence="1">
    <location>
        <begin position="19"/>
        <end position="127"/>
    </location>
</feature>
<name>A0A9E7PN83_9EURY</name>
<reference evidence="2" key="1">
    <citation type="submission" date="2022-04" db="EMBL/GenBank/DDBJ databases">
        <title>Complete genome of Methanoplanus endosymbiosus DSM 3599.</title>
        <authorList>
            <person name="Chen S.-C."/>
            <person name="You Y.-T."/>
            <person name="Zhou Y.-Z."/>
            <person name="Lai M.-C."/>
        </authorList>
    </citation>
    <scope>NUCLEOTIDE SEQUENCE</scope>
    <source>
        <strain evidence="2">DSM 3599</strain>
    </source>
</reference>
<proteinExistence type="predicted"/>
<dbReference type="EMBL" id="CP096115">
    <property type="protein sequence ID" value="UUX91806.1"/>
    <property type="molecule type" value="Genomic_DNA"/>
</dbReference>